<dbReference type="EMBL" id="JAGSPN010000003">
    <property type="protein sequence ID" value="MBR7781609.1"/>
    <property type="molecule type" value="Genomic_DNA"/>
</dbReference>
<dbReference type="Proteomes" id="UP000680067">
    <property type="component" value="Unassembled WGS sequence"/>
</dbReference>
<organism evidence="1 2">
    <name type="scientific">Undibacterium luofuense</name>
    <dbReference type="NCBI Taxonomy" id="2828733"/>
    <lineage>
        <taxon>Bacteria</taxon>
        <taxon>Pseudomonadati</taxon>
        <taxon>Pseudomonadota</taxon>
        <taxon>Betaproteobacteria</taxon>
        <taxon>Burkholderiales</taxon>
        <taxon>Oxalobacteraceae</taxon>
        <taxon>Undibacterium</taxon>
    </lineage>
</organism>
<dbReference type="RefSeq" id="WP_212686965.1">
    <property type="nucleotide sequence ID" value="NZ_JAGSPN010000003.1"/>
</dbReference>
<dbReference type="SUPFAM" id="SSF158682">
    <property type="entry name" value="TerB-like"/>
    <property type="match status" value="1"/>
</dbReference>
<reference evidence="1" key="1">
    <citation type="submission" date="2021-04" db="EMBL/GenBank/DDBJ databases">
        <title>novel species isolated from subtropical streams in China.</title>
        <authorList>
            <person name="Lu H."/>
        </authorList>
    </citation>
    <scope>NUCLEOTIDE SEQUENCE</scope>
    <source>
        <strain evidence="1">LFS511W</strain>
    </source>
</reference>
<proteinExistence type="predicted"/>
<accession>A0A941DL56</accession>
<evidence type="ECO:0000313" key="2">
    <source>
        <dbReference type="Proteomes" id="UP000680067"/>
    </source>
</evidence>
<dbReference type="CDD" id="cd07177">
    <property type="entry name" value="terB_like"/>
    <property type="match status" value="1"/>
</dbReference>
<protein>
    <submittedName>
        <fullName evidence="1">TerB family tellurite resistance protein</fullName>
    </submittedName>
</protein>
<gene>
    <name evidence="1" type="ORF">KDM89_05630</name>
</gene>
<sequence>MMRSYEKDSPQAMARIVALAMLVDGGLDKSELELVAGYGIVRKLGLSEDEFESIVHILCEDILTCGTRYGQIEMTIDQIDSLLAEIEDPQLRKLLLAWMVAIVDADQRVSDGEAVLISRALERWTLDLVTLGDARMSEVHSVAAPEFSSPFPAKRRPSILETHY</sequence>
<keyword evidence="2" id="KW-1185">Reference proteome</keyword>
<comment type="caution">
    <text evidence="1">The sequence shown here is derived from an EMBL/GenBank/DDBJ whole genome shotgun (WGS) entry which is preliminary data.</text>
</comment>
<dbReference type="AlphaFoldDB" id="A0A941DL56"/>
<evidence type="ECO:0000313" key="1">
    <source>
        <dbReference type="EMBL" id="MBR7781609.1"/>
    </source>
</evidence>
<dbReference type="InterPro" id="IPR029024">
    <property type="entry name" value="TerB-like"/>
</dbReference>
<name>A0A941DL56_9BURK</name>
<dbReference type="Gene3D" id="1.10.3680.10">
    <property type="entry name" value="TerB-like"/>
    <property type="match status" value="1"/>
</dbReference>